<evidence type="ECO:0000313" key="1">
    <source>
        <dbReference type="EMBL" id="KAJ1678267.1"/>
    </source>
</evidence>
<dbReference type="EMBL" id="JAMZIH010001351">
    <property type="protein sequence ID" value="KAJ1678267.1"/>
    <property type="molecule type" value="Genomic_DNA"/>
</dbReference>
<reference evidence="1" key="1">
    <citation type="submission" date="2022-06" db="EMBL/GenBank/DDBJ databases">
        <title>Phylogenomic reconstructions and comparative analyses of Kickxellomycotina fungi.</title>
        <authorList>
            <person name="Reynolds N.K."/>
            <person name="Stajich J.E."/>
            <person name="Barry K."/>
            <person name="Grigoriev I.V."/>
            <person name="Crous P."/>
            <person name="Smith M.E."/>
        </authorList>
    </citation>
    <scope>NUCLEOTIDE SEQUENCE</scope>
    <source>
        <strain evidence="1">RSA 2271</strain>
    </source>
</reference>
<name>A0ACC1HSQ2_9FUNG</name>
<gene>
    <name evidence="1" type="ORF">EV182_004419</name>
</gene>
<comment type="caution">
    <text evidence="1">The sequence shown here is derived from an EMBL/GenBank/DDBJ whole genome shotgun (WGS) entry which is preliminary data.</text>
</comment>
<sequence length="165" mass="18927">MRIKRLPNILALHLKRFKYHETLGRYIKLSYRVNFPIELRIPDMEEEADDILYYLFGIVIHLGGGPFHGHYISIVRSDDKWVLFDDDCIEIVDESELYNYFGDLPSYGSGYVLFYERSDFDPSIYNLPIPSPSLPPTMPAGIKRGESKVCAPASVAHAKTRLQAV</sequence>
<keyword evidence="2" id="KW-1185">Reference proteome</keyword>
<dbReference type="Proteomes" id="UP001145114">
    <property type="component" value="Unassembled WGS sequence"/>
</dbReference>
<accession>A0ACC1HSQ2</accession>
<protein>
    <submittedName>
        <fullName evidence="1">Uncharacterized protein</fullName>
    </submittedName>
</protein>
<organism evidence="1 2">
    <name type="scientific">Spiromyces aspiralis</name>
    <dbReference type="NCBI Taxonomy" id="68401"/>
    <lineage>
        <taxon>Eukaryota</taxon>
        <taxon>Fungi</taxon>
        <taxon>Fungi incertae sedis</taxon>
        <taxon>Zoopagomycota</taxon>
        <taxon>Kickxellomycotina</taxon>
        <taxon>Kickxellomycetes</taxon>
        <taxon>Kickxellales</taxon>
        <taxon>Kickxellaceae</taxon>
        <taxon>Spiromyces</taxon>
    </lineage>
</organism>
<evidence type="ECO:0000313" key="2">
    <source>
        <dbReference type="Proteomes" id="UP001145114"/>
    </source>
</evidence>
<proteinExistence type="predicted"/>